<dbReference type="RefSeq" id="WP_116701782.1">
    <property type="nucleotide sequence ID" value="NZ_QUWV01000013.1"/>
</dbReference>
<evidence type="ECO:0008006" key="4">
    <source>
        <dbReference type="Google" id="ProtNLM"/>
    </source>
</evidence>
<protein>
    <recommendedName>
        <fullName evidence="4">Secreted protein</fullName>
    </recommendedName>
</protein>
<feature type="chain" id="PRO_5016713602" description="Secreted protein" evidence="1">
    <location>
        <begin position="20"/>
        <end position="114"/>
    </location>
</feature>
<gene>
    <name evidence="2" type="ORF">DY926_01565</name>
</gene>
<organism evidence="2 3">
    <name type="scientific">Komagataeibacter melaceti</name>
    <dbReference type="NCBI Taxonomy" id="2766577"/>
    <lineage>
        <taxon>Bacteria</taxon>
        <taxon>Pseudomonadati</taxon>
        <taxon>Pseudomonadota</taxon>
        <taxon>Alphaproteobacteria</taxon>
        <taxon>Acetobacterales</taxon>
        <taxon>Acetobacteraceae</taxon>
        <taxon>Komagataeibacter</taxon>
    </lineage>
</organism>
<sequence length="114" mass="12493">MKYLFVILGVFLACGTAHAAPQVFDGHFDGGDGHLTLNERTASLAMDKSSCAEEITDVRYVKRGNIVVLLKPSDDTDASCHMILTVRGNTIISSYETKCMSQQSNSCDFNITFH</sequence>
<keyword evidence="3" id="KW-1185">Reference proteome</keyword>
<feature type="signal peptide" evidence="1">
    <location>
        <begin position="1"/>
        <end position="19"/>
    </location>
</feature>
<comment type="caution">
    <text evidence="2">The sequence shown here is derived from an EMBL/GenBank/DDBJ whole genome shotgun (WGS) entry which is preliminary data.</text>
</comment>
<keyword evidence="1" id="KW-0732">Signal</keyword>
<evidence type="ECO:0000313" key="2">
    <source>
        <dbReference type="EMBL" id="RFD21325.1"/>
    </source>
</evidence>
<dbReference type="EMBL" id="QUWV01000013">
    <property type="protein sequence ID" value="RFD21325.1"/>
    <property type="molecule type" value="Genomic_DNA"/>
</dbReference>
<reference evidence="2 3" key="1">
    <citation type="submission" date="2018-08" db="EMBL/GenBank/DDBJ databases">
        <title>Komagataeibacter sp. AV 382.</title>
        <authorList>
            <person name="Skraban J."/>
            <person name="Trcek J."/>
        </authorList>
    </citation>
    <scope>NUCLEOTIDE SEQUENCE [LARGE SCALE GENOMIC DNA]</scope>
    <source>
        <strain evidence="2 3">AV 382</strain>
    </source>
</reference>
<accession>A0A371Z4C3</accession>
<dbReference type="Proteomes" id="UP000262371">
    <property type="component" value="Unassembled WGS sequence"/>
</dbReference>
<evidence type="ECO:0000313" key="3">
    <source>
        <dbReference type="Proteomes" id="UP000262371"/>
    </source>
</evidence>
<dbReference type="AlphaFoldDB" id="A0A371Z4C3"/>
<name>A0A371Z4C3_9PROT</name>
<proteinExistence type="predicted"/>
<evidence type="ECO:0000256" key="1">
    <source>
        <dbReference type="SAM" id="SignalP"/>
    </source>
</evidence>
<dbReference type="OrthoDB" id="6910628at2"/>